<comment type="caution">
    <text evidence="2">The sequence shown here is derived from an EMBL/GenBank/DDBJ whole genome shotgun (WGS) entry which is preliminary data.</text>
</comment>
<protein>
    <submittedName>
        <fullName evidence="2">Uncharacterized protein</fullName>
    </submittedName>
</protein>
<sequence length="115" mass="12196">MARGGMTATGSTNLRIGAAVARIEGLCAALRGARNERHRERILADLAQAGRRLTALAVAQQQGTQGSVRPRSRWERRRVLAARGADLVAALATGDGWGRTRRGGRDGDGAEPPRS</sequence>
<dbReference type="EMBL" id="BMRP01000015">
    <property type="protein sequence ID" value="GGU72932.1"/>
    <property type="molecule type" value="Genomic_DNA"/>
</dbReference>
<gene>
    <name evidence="2" type="ORF">GCM10010211_43480</name>
</gene>
<dbReference type="Proteomes" id="UP000654471">
    <property type="component" value="Unassembled WGS sequence"/>
</dbReference>
<organism evidence="2 3">
    <name type="scientific">Streptomyces albospinus</name>
    <dbReference type="NCBI Taxonomy" id="285515"/>
    <lineage>
        <taxon>Bacteria</taxon>
        <taxon>Bacillati</taxon>
        <taxon>Actinomycetota</taxon>
        <taxon>Actinomycetes</taxon>
        <taxon>Kitasatosporales</taxon>
        <taxon>Streptomycetaceae</taxon>
        <taxon>Streptomyces</taxon>
    </lineage>
</organism>
<proteinExistence type="predicted"/>
<keyword evidence="3" id="KW-1185">Reference proteome</keyword>
<name>A0ABQ2VAQ7_9ACTN</name>
<feature type="region of interest" description="Disordered" evidence="1">
    <location>
        <begin position="95"/>
        <end position="115"/>
    </location>
</feature>
<evidence type="ECO:0000256" key="1">
    <source>
        <dbReference type="SAM" id="MobiDB-lite"/>
    </source>
</evidence>
<evidence type="ECO:0000313" key="3">
    <source>
        <dbReference type="Proteomes" id="UP000654471"/>
    </source>
</evidence>
<evidence type="ECO:0000313" key="2">
    <source>
        <dbReference type="EMBL" id="GGU72932.1"/>
    </source>
</evidence>
<reference evidence="3" key="1">
    <citation type="journal article" date="2019" name="Int. J. Syst. Evol. Microbiol.">
        <title>The Global Catalogue of Microorganisms (GCM) 10K type strain sequencing project: providing services to taxonomists for standard genome sequencing and annotation.</title>
        <authorList>
            <consortium name="The Broad Institute Genomics Platform"/>
            <consortium name="The Broad Institute Genome Sequencing Center for Infectious Disease"/>
            <person name="Wu L."/>
            <person name="Ma J."/>
        </authorList>
    </citation>
    <scope>NUCLEOTIDE SEQUENCE [LARGE SCALE GENOMIC DNA]</scope>
    <source>
        <strain evidence="3">JCM 3399</strain>
    </source>
</reference>
<accession>A0ABQ2VAQ7</accession>
<feature type="compositionally biased region" description="Basic and acidic residues" evidence="1">
    <location>
        <begin position="103"/>
        <end position="115"/>
    </location>
</feature>